<evidence type="ECO:0000256" key="1">
    <source>
        <dbReference type="PROSITE-ProRule" id="PRU00339"/>
    </source>
</evidence>
<dbReference type="Pfam" id="PF14559">
    <property type="entry name" value="TPR_19"/>
    <property type="match status" value="1"/>
</dbReference>
<dbReference type="EMBL" id="LCKW01000067">
    <property type="protein sequence ID" value="KKU05627.1"/>
    <property type="molecule type" value="Genomic_DNA"/>
</dbReference>
<protein>
    <submittedName>
        <fullName evidence="2">Tetratricopeptide TPR_2 repeat protein</fullName>
    </submittedName>
</protein>
<evidence type="ECO:0000313" key="2">
    <source>
        <dbReference type="EMBL" id="KKU05627.1"/>
    </source>
</evidence>
<dbReference type="STRING" id="1618993.UX09_C0067G0014"/>
<dbReference type="SMART" id="SM00028">
    <property type="entry name" value="TPR"/>
    <property type="match status" value="3"/>
</dbReference>
<feature type="repeat" description="TPR" evidence="1">
    <location>
        <begin position="146"/>
        <end position="179"/>
    </location>
</feature>
<proteinExistence type="predicted"/>
<dbReference type="InterPro" id="IPR019734">
    <property type="entry name" value="TPR_rpt"/>
</dbReference>
<gene>
    <name evidence="2" type="ORF">UX09_C0067G0014</name>
</gene>
<feature type="repeat" description="TPR" evidence="1">
    <location>
        <begin position="180"/>
        <end position="213"/>
    </location>
</feature>
<accession>A0A0G1MC51</accession>
<reference evidence="2 3" key="1">
    <citation type="journal article" date="2015" name="Nature">
        <title>rRNA introns, odd ribosomes, and small enigmatic genomes across a large radiation of phyla.</title>
        <authorList>
            <person name="Brown C.T."/>
            <person name="Hug L.A."/>
            <person name="Thomas B.C."/>
            <person name="Sharon I."/>
            <person name="Castelle C.J."/>
            <person name="Singh A."/>
            <person name="Wilkins M.J."/>
            <person name="Williams K.H."/>
            <person name="Banfield J.F."/>
        </authorList>
    </citation>
    <scope>NUCLEOTIDE SEQUENCE [LARGE SCALE GENOMIC DNA]</scope>
</reference>
<dbReference type="Proteomes" id="UP000034354">
    <property type="component" value="Unassembled WGS sequence"/>
</dbReference>
<organism evidence="2 3">
    <name type="scientific">Candidatus Uhrbacteria bacterium GW2011_GWE2_45_35</name>
    <dbReference type="NCBI Taxonomy" id="1618993"/>
    <lineage>
        <taxon>Bacteria</taxon>
        <taxon>Candidatus Uhriibacteriota</taxon>
    </lineage>
</organism>
<comment type="caution">
    <text evidence="2">The sequence shown here is derived from an EMBL/GenBank/DDBJ whole genome shotgun (WGS) entry which is preliminary data.</text>
</comment>
<dbReference type="InterPro" id="IPR011990">
    <property type="entry name" value="TPR-like_helical_dom_sf"/>
</dbReference>
<dbReference type="PROSITE" id="PS50005">
    <property type="entry name" value="TPR"/>
    <property type="match status" value="2"/>
</dbReference>
<sequence length="262" mass="30330">MLFWLIPLILLIASLIVAGVVVFRKIPQLRVMNIADLPEEKVKQVKDFILQQRFERTLKQHFGFFAILANKAWKEFNRQGRRLVQKVYAVEQRYRKMQKINVSTVTPDSEIVRKLMDEAEKLVDEDEYFEAEKKYIEILSQHPKHVKAYEALGNLYVLDRKYNQARETFSFALKLKTDDASVHAALGELETKDGNPEAALNEFSKAIEIRPNSPRYLDFFIEAAIVAGNFAEAQRGLNKLKEVNPENQKLADFEERITGLAK</sequence>
<keyword evidence="1" id="KW-0802">TPR repeat</keyword>
<dbReference type="AlphaFoldDB" id="A0A0G1MC51"/>
<dbReference type="SUPFAM" id="SSF48452">
    <property type="entry name" value="TPR-like"/>
    <property type="match status" value="1"/>
</dbReference>
<name>A0A0G1MC51_9BACT</name>
<evidence type="ECO:0000313" key="3">
    <source>
        <dbReference type="Proteomes" id="UP000034354"/>
    </source>
</evidence>
<dbReference type="Gene3D" id="1.25.40.10">
    <property type="entry name" value="Tetratricopeptide repeat domain"/>
    <property type="match status" value="1"/>
</dbReference>